<feature type="compositionally biased region" description="Low complexity" evidence="1">
    <location>
        <begin position="381"/>
        <end position="392"/>
    </location>
</feature>
<feature type="region of interest" description="Disordered" evidence="1">
    <location>
        <begin position="310"/>
        <end position="424"/>
    </location>
</feature>
<dbReference type="Proteomes" id="UP001305647">
    <property type="component" value="Unassembled WGS sequence"/>
</dbReference>
<dbReference type="EMBL" id="MU863805">
    <property type="protein sequence ID" value="KAK4095716.1"/>
    <property type="molecule type" value="Genomic_DNA"/>
</dbReference>
<evidence type="ECO:0000256" key="1">
    <source>
        <dbReference type="SAM" id="MobiDB-lite"/>
    </source>
</evidence>
<sequence length="424" mass="46978">MLVVPVLLQAAVHRRERERDQGAIGGDLIVTYHSDLAQCEILPAGSRYTTSGSFKAGTFLQFIQPQFIHVLYPRLLSTRAEEVSGLPIVISMFNAEARRPTLEDDWEGKWFSIVARLLPNKLTFHGVRLDGWEEDEGESVQVALALPRDGGLTPVIPRQLGGSDESAPWPTSSPHVSFAGPVDLDTFRIKEGVWPEPLLKTSVFVRLGSYLQPENNRPPHKGVHICHVLVIFPVEQQPWKSLLEWMRTTGSPFPRGSWIVCSGRLLGVLDRDLIQGPRLVDPSVRILAILPDNWEIVRQSALYANNSSALRSSNPIDASPTTPRQVGPGGITSRNPFSSPIRGRKLSPQKETFTPSRNTDYEASEQSAADTDHMDGGSDTEQLLSEQLASSSTHPAKKRKRPSSPEPVRSKRTTAGKKKPRLYD</sequence>
<reference evidence="2" key="1">
    <citation type="journal article" date="2023" name="Mol. Phylogenet. Evol.">
        <title>Genome-scale phylogeny and comparative genomics of the fungal order Sordariales.</title>
        <authorList>
            <person name="Hensen N."/>
            <person name="Bonometti L."/>
            <person name="Westerberg I."/>
            <person name="Brannstrom I.O."/>
            <person name="Guillou S."/>
            <person name="Cros-Aarteil S."/>
            <person name="Calhoun S."/>
            <person name="Haridas S."/>
            <person name="Kuo A."/>
            <person name="Mondo S."/>
            <person name="Pangilinan J."/>
            <person name="Riley R."/>
            <person name="LaButti K."/>
            <person name="Andreopoulos B."/>
            <person name="Lipzen A."/>
            <person name="Chen C."/>
            <person name="Yan M."/>
            <person name="Daum C."/>
            <person name="Ng V."/>
            <person name="Clum A."/>
            <person name="Steindorff A."/>
            <person name="Ohm R.A."/>
            <person name="Martin F."/>
            <person name="Silar P."/>
            <person name="Natvig D.O."/>
            <person name="Lalanne C."/>
            <person name="Gautier V."/>
            <person name="Ament-Velasquez S.L."/>
            <person name="Kruys A."/>
            <person name="Hutchinson M.I."/>
            <person name="Powell A.J."/>
            <person name="Barry K."/>
            <person name="Miller A.N."/>
            <person name="Grigoriev I.V."/>
            <person name="Debuchy R."/>
            <person name="Gladieux P."/>
            <person name="Hiltunen Thoren M."/>
            <person name="Johannesson H."/>
        </authorList>
    </citation>
    <scope>NUCLEOTIDE SEQUENCE</scope>
    <source>
        <strain evidence="2">CBS 757.83</strain>
    </source>
</reference>
<evidence type="ECO:0000313" key="2">
    <source>
        <dbReference type="EMBL" id="KAK4095716.1"/>
    </source>
</evidence>
<comment type="caution">
    <text evidence="2">The sequence shown here is derived from an EMBL/GenBank/DDBJ whole genome shotgun (WGS) entry which is preliminary data.</text>
</comment>
<proteinExistence type="predicted"/>
<gene>
    <name evidence="2" type="ORF">N658DRAFT_103666</name>
</gene>
<evidence type="ECO:0000313" key="3">
    <source>
        <dbReference type="Proteomes" id="UP001305647"/>
    </source>
</evidence>
<protein>
    <submittedName>
        <fullName evidence="2">Uncharacterized protein</fullName>
    </submittedName>
</protein>
<keyword evidence="3" id="KW-1185">Reference proteome</keyword>
<dbReference type="AlphaFoldDB" id="A0AAN6PUQ6"/>
<feature type="compositionally biased region" description="Basic residues" evidence="1">
    <location>
        <begin position="410"/>
        <end position="424"/>
    </location>
</feature>
<reference evidence="2" key="2">
    <citation type="submission" date="2023-05" db="EMBL/GenBank/DDBJ databases">
        <authorList>
            <consortium name="Lawrence Berkeley National Laboratory"/>
            <person name="Steindorff A."/>
            <person name="Hensen N."/>
            <person name="Bonometti L."/>
            <person name="Westerberg I."/>
            <person name="Brannstrom I.O."/>
            <person name="Guillou S."/>
            <person name="Cros-Aarteil S."/>
            <person name="Calhoun S."/>
            <person name="Haridas S."/>
            <person name="Kuo A."/>
            <person name="Mondo S."/>
            <person name="Pangilinan J."/>
            <person name="Riley R."/>
            <person name="Labutti K."/>
            <person name="Andreopoulos B."/>
            <person name="Lipzen A."/>
            <person name="Chen C."/>
            <person name="Yanf M."/>
            <person name="Daum C."/>
            <person name="Ng V."/>
            <person name="Clum A."/>
            <person name="Ohm R."/>
            <person name="Martin F."/>
            <person name="Silar P."/>
            <person name="Natvig D."/>
            <person name="Lalanne C."/>
            <person name="Gautier V."/>
            <person name="Ament-Velasquez S.L."/>
            <person name="Kruys A."/>
            <person name="Hutchinson M.I."/>
            <person name="Powell A.J."/>
            <person name="Barry K."/>
            <person name="Miller A.N."/>
            <person name="Grigoriev I.V."/>
            <person name="Debuchy R."/>
            <person name="Gladieux P."/>
            <person name="Thoren M.H."/>
            <person name="Johannesson H."/>
        </authorList>
    </citation>
    <scope>NUCLEOTIDE SEQUENCE</scope>
    <source>
        <strain evidence="2">CBS 757.83</strain>
    </source>
</reference>
<organism evidence="2 3">
    <name type="scientific">Parathielavia hyrcaniae</name>
    <dbReference type="NCBI Taxonomy" id="113614"/>
    <lineage>
        <taxon>Eukaryota</taxon>
        <taxon>Fungi</taxon>
        <taxon>Dikarya</taxon>
        <taxon>Ascomycota</taxon>
        <taxon>Pezizomycotina</taxon>
        <taxon>Sordariomycetes</taxon>
        <taxon>Sordariomycetidae</taxon>
        <taxon>Sordariales</taxon>
        <taxon>Chaetomiaceae</taxon>
        <taxon>Parathielavia</taxon>
    </lineage>
</organism>
<feature type="compositionally biased region" description="Polar residues" evidence="1">
    <location>
        <begin position="310"/>
        <end position="324"/>
    </location>
</feature>
<name>A0AAN6PUQ6_9PEZI</name>
<feature type="compositionally biased region" description="Polar residues" evidence="1">
    <location>
        <begin position="349"/>
        <end position="358"/>
    </location>
</feature>
<accession>A0AAN6PUQ6</accession>